<gene>
    <name evidence="2" type="ORF">FACUT_13930</name>
</gene>
<name>A0A8H4J876_9HYPO</name>
<accession>A0A8H4J876</accession>
<evidence type="ECO:0000313" key="2">
    <source>
        <dbReference type="EMBL" id="KAF4414829.1"/>
    </source>
</evidence>
<evidence type="ECO:0000313" key="3">
    <source>
        <dbReference type="Proteomes" id="UP000536711"/>
    </source>
</evidence>
<dbReference type="Proteomes" id="UP000536711">
    <property type="component" value="Unassembled WGS sequence"/>
</dbReference>
<comment type="caution">
    <text evidence="2">The sequence shown here is derived from an EMBL/GenBank/DDBJ whole genome shotgun (WGS) entry which is preliminary data.</text>
</comment>
<feature type="signal peptide" evidence="1">
    <location>
        <begin position="1"/>
        <end position="21"/>
    </location>
</feature>
<keyword evidence="1" id="KW-0732">Signal</keyword>
<dbReference type="EMBL" id="JAADJF010000683">
    <property type="protein sequence ID" value="KAF4414829.1"/>
    <property type="molecule type" value="Genomic_DNA"/>
</dbReference>
<reference evidence="2 3" key="1">
    <citation type="submission" date="2020-01" db="EMBL/GenBank/DDBJ databases">
        <title>Identification and distribution of gene clusters putatively required for synthesis of sphingolipid metabolism inhibitors in phylogenetically diverse species of the filamentous fungus Fusarium.</title>
        <authorList>
            <person name="Kim H.-S."/>
            <person name="Busman M."/>
            <person name="Brown D.W."/>
            <person name="Divon H."/>
            <person name="Uhlig S."/>
            <person name="Proctor R.H."/>
        </authorList>
    </citation>
    <scope>NUCLEOTIDE SEQUENCE [LARGE SCALE GENOMIC DNA]</scope>
    <source>
        <strain evidence="2 3">NRRL 13308</strain>
    </source>
</reference>
<feature type="chain" id="PRO_5034673316" evidence="1">
    <location>
        <begin position="22"/>
        <end position="94"/>
    </location>
</feature>
<organism evidence="2 3">
    <name type="scientific">Fusarium acutatum</name>
    <dbReference type="NCBI Taxonomy" id="78861"/>
    <lineage>
        <taxon>Eukaryota</taxon>
        <taxon>Fungi</taxon>
        <taxon>Dikarya</taxon>
        <taxon>Ascomycota</taxon>
        <taxon>Pezizomycotina</taxon>
        <taxon>Sordariomycetes</taxon>
        <taxon>Hypocreomycetidae</taxon>
        <taxon>Hypocreales</taxon>
        <taxon>Nectriaceae</taxon>
        <taxon>Fusarium</taxon>
        <taxon>Fusarium fujikuroi species complex</taxon>
    </lineage>
</organism>
<sequence>MHSAWTFVTLLLASSAPTVLGGKCNAPREAGENNNCLGGSYNDCLAGGAGAPCYTGCTTRNQQYCAGYCMKIGNCDDCIKSLKEMGAAGSDEQH</sequence>
<keyword evidence="3" id="KW-1185">Reference proteome</keyword>
<proteinExistence type="predicted"/>
<dbReference type="AlphaFoldDB" id="A0A8H4J876"/>
<evidence type="ECO:0000256" key="1">
    <source>
        <dbReference type="SAM" id="SignalP"/>
    </source>
</evidence>
<protein>
    <submittedName>
        <fullName evidence="2">Uncharacterized protein</fullName>
    </submittedName>
</protein>
<dbReference type="OrthoDB" id="5287146at2759"/>